<reference evidence="1" key="1">
    <citation type="journal article" date="2021" name="Int. J. Syst. Evol. Microbiol.">
        <title>Bradyrhizobium septentrionale sp. nov. (sv. septentrionale) and Bradyrhizobium quebecense sp. nov. (sv. septentrionale) associated with legumes native to Canada possess rearranged symbiosis genes and numerous insertion sequences.</title>
        <authorList>
            <person name="Bromfield E.S.P."/>
            <person name="Cloutier S."/>
        </authorList>
    </citation>
    <scope>NUCLEOTIDE SEQUENCE</scope>
    <source>
        <strain evidence="1">5S5</strain>
    </source>
</reference>
<name>A0ABZ2PE01_9BRAD</name>
<keyword evidence="1" id="KW-0614">Plasmid</keyword>
<reference evidence="1" key="2">
    <citation type="submission" date="2024-03" db="EMBL/GenBank/DDBJ databases">
        <authorList>
            <person name="Bromfield E.S.P."/>
            <person name="Cloutier S."/>
        </authorList>
    </citation>
    <scope>NUCLEOTIDE SEQUENCE</scope>
    <source>
        <strain evidence="1">5S5</strain>
        <plasmid evidence="1">pBs5S5a</plasmid>
    </source>
</reference>
<geneLocation type="plasmid" evidence="1 2">
    <name>pBs5S5a</name>
</geneLocation>
<sequence length="93" mass="9990">MRSASSGLVHADNFGDLLVLAAHRDKLVPAGKNHDSALPEPEAVPKCGKPMTAVPDDVAPSRPRYVCLVCEDDPLRDPAARKWAESPLRPPAK</sequence>
<evidence type="ECO:0000313" key="1">
    <source>
        <dbReference type="EMBL" id="WXC84873.1"/>
    </source>
</evidence>
<gene>
    <name evidence="1" type="ORF">WDK88_45560</name>
</gene>
<dbReference type="Proteomes" id="UP001432046">
    <property type="component" value="Plasmid pBs5S5a"/>
</dbReference>
<organism evidence="1 2">
    <name type="scientific">Bradyrhizobium septentrionale</name>
    <dbReference type="NCBI Taxonomy" id="1404411"/>
    <lineage>
        <taxon>Bacteria</taxon>
        <taxon>Pseudomonadati</taxon>
        <taxon>Pseudomonadota</taxon>
        <taxon>Alphaproteobacteria</taxon>
        <taxon>Hyphomicrobiales</taxon>
        <taxon>Nitrobacteraceae</taxon>
        <taxon>Bradyrhizobium</taxon>
    </lineage>
</organism>
<dbReference type="RefSeq" id="WP_338835225.1">
    <property type="nucleotide sequence ID" value="NZ_CP147713.1"/>
</dbReference>
<proteinExistence type="predicted"/>
<dbReference type="EMBL" id="CP147713">
    <property type="protein sequence ID" value="WXC84873.1"/>
    <property type="molecule type" value="Genomic_DNA"/>
</dbReference>
<accession>A0ABZ2PE01</accession>
<protein>
    <submittedName>
        <fullName evidence="1">Uncharacterized protein</fullName>
    </submittedName>
</protein>
<evidence type="ECO:0000313" key="2">
    <source>
        <dbReference type="Proteomes" id="UP001432046"/>
    </source>
</evidence>
<keyword evidence="2" id="KW-1185">Reference proteome</keyword>